<keyword evidence="3" id="KW-1185">Reference proteome</keyword>
<name>A0AA48HK35_9RHOB</name>
<keyword evidence="1" id="KW-1133">Transmembrane helix</keyword>
<evidence type="ECO:0000313" key="2">
    <source>
        <dbReference type="EMBL" id="BDW85686.1"/>
    </source>
</evidence>
<organism evidence="2 3">
    <name type="scientific">Roseicyclus marinus</name>
    <dbReference type="NCBI Taxonomy" id="2161673"/>
    <lineage>
        <taxon>Bacteria</taxon>
        <taxon>Pseudomonadati</taxon>
        <taxon>Pseudomonadota</taxon>
        <taxon>Alphaproteobacteria</taxon>
        <taxon>Rhodobacterales</taxon>
        <taxon>Roseobacteraceae</taxon>
        <taxon>Roseicyclus</taxon>
    </lineage>
</organism>
<dbReference type="KEGG" id="rmai:MACH21_18630"/>
<feature type="transmembrane region" description="Helical" evidence="1">
    <location>
        <begin position="102"/>
        <end position="122"/>
    </location>
</feature>
<dbReference type="AlphaFoldDB" id="A0AA48HK35"/>
<keyword evidence="1" id="KW-0472">Membrane</keyword>
<dbReference type="EMBL" id="AP027266">
    <property type="protein sequence ID" value="BDW85686.1"/>
    <property type="molecule type" value="Genomic_DNA"/>
</dbReference>
<feature type="transmembrane region" description="Helical" evidence="1">
    <location>
        <begin position="12"/>
        <end position="29"/>
    </location>
</feature>
<proteinExistence type="predicted"/>
<feature type="transmembrane region" description="Helical" evidence="1">
    <location>
        <begin position="66"/>
        <end position="90"/>
    </location>
</feature>
<gene>
    <name evidence="2" type="ORF">MACH21_18630</name>
</gene>
<reference evidence="2 3" key="1">
    <citation type="submission" date="2023-01" db="EMBL/GenBank/DDBJ databases">
        <title>Complete genome sequence of Roseicyclus marinus strain Dej080120_10.</title>
        <authorList>
            <person name="Ueki S."/>
            <person name="Maruyama F."/>
        </authorList>
    </citation>
    <scope>NUCLEOTIDE SEQUENCE [LARGE SCALE GENOMIC DNA]</scope>
    <source>
        <strain evidence="2 3">Dej080120_10</strain>
    </source>
</reference>
<keyword evidence="1" id="KW-0812">Transmembrane</keyword>
<evidence type="ECO:0000256" key="1">
    <source>
        <dbReference type="SAM" id="Phobius"/>
    </source>
</evidence>
<sequence>MPPLPLLALRYTAWLIGLRVIFGLLVQVGGLPNSMATAVILAAAPLTDVGMQAVKRATQVLVLRDWALIWGMCLGIFAVLQIILPAIFIAPMRAVLADPAGLQQTALVLGTTGAMMVLFLWIGARSTRGPGRPGN</sequence>
<protein>
    <submittedName>
        <fullName evidence="2">Uncharacterized protein</fullName>
    </submittedName>
</protein>
<evidence type="ECO:0000313" key="3">
    <source>
        <dbReference type="Proteomes" id="UP001337723"/>
    </source>
</evidence>
<dbReference type="Proteomes" id="UP001337723">
    <property type="component" value="Chromosome"/>
</dbReference>
<accession>A0AA48HK35</accession>